<keyword evidence="6 9" id="KW-0133">Cell shape</keyword>
<feature type="active site" description="Nucleophile" evidence="9">
    <location>
        <position position="220"/>
    </location>
</feature>
<evidence type="ECO:0000256" key="5">
    <source>
        <dbReference type="ARBA" id="ARBA00022801"/>
    </source>
</evidence>
<proteinExistence type="inferred from homology"/>
<dbReference type="InterPro" id="IPR050979">
    <property type="entry name" value="LD-transpeptidase"/>
</dbReference>
<dbReference type="InterPro" id="IPR038063">
    <property type="entry name" value="Transpep_catalytic_dom"/>
</dbReference>
<feature type="domain" description="LysM" evidence="10">
    <location>
        <begin position="54"/>
        <end position="98"/>
    </location>
</feature>
<keyword evidence="7 9" id="KW-0573">Peptidoglycan synthesis</keyword>
<dbReference type="CDD" id="cd00118">
    <property type="entry name" value="LysM"/>
    <property type="match status" value="1"/>
</dbReference>
<keyword evidence="4" id="KW-0808">Transferase</keyword>
<evidence type="ECO:0000256" key="7">
    <source>
        <dbReference type="ARBA" id="ARBA00022984"/>
    </source>
</evidence>
<dbReference type="PROSITE" id="PS52029">
    <property type="entry name" value="LD_TPASE"/>
    <property type="match status" value="1"/>
</dbReference>
<accession>A0A1J8P8Y9</accession>
<evidence type="ECO:0000256" key="3">
    <source>
        <dbReference type="ARBA" id="ARBA00022676"/>
    </source>
</evidence>
<dbReference type="Gene3D" id="3.10.350.10">
    <property type="entry name" value="LysM domain"/>
    <property type="match status" value="1"/>
</dbReference>
<name>A0A1J8P8Y9_9COXI</name>
<dbReference type="SUPFAM" id="SSF54106">
    <property type="entry name" value="LysM domain"/>
    <property type="match status" value="1"/>
</dbReference>
<gene>
    <name evidence="12" type="ORF">A1D18_01915</name>
</gene>
<evidence type="ECO:0000259" key="11">
    <source>
        <dbReference type="PROSITE" id="PS52029"/>
    </source>
</evidence>
<dbReference type="Pfam" id="PF03734">
    <property type="entry name" value="YkuD"/>
    <property type="match status" value="1"/>
</dbReference>
<keyword evidence="3" id="KW-0328">Glycosyltransferase</keyword>
<reference evidence="12 13" key="1">
    <citation type="submission" date="2016-03" db="EMBL/GenBank/DDBJ databases">
        <title>Comparative genomics of Rickettsiella.</title>
        <authorList>
            <person name="Chandler C."/>
            <person name="Wang Y."/>
        </authorList>
    </citation>
    <scope>NUCLEOTIDE SEQUENCE [LARGE SCALE GENOMIC DNA]</scope>
    <source>
        <strain evidence="12 13">RCFS May 2013</strain>
    </source>
</reference>
<keyword evidence="13" id="KW-1185">Reference proteome</keyword>
<sequence length="332" mass="37667">MSTLSISIAKFKSFKKRAMCLVIGFFFFLSFVTPVSALTFVLPPHGEDIVGHVQWTQALPGDTFNKIGRRYDMGYFELVEANPMINPEHPEPGSIIVIPSRFILPPKRQGLVINLAELRIYYYPPHRHVVITYPVGIGREGWDTPLGPSWIAEKMRNPIWTVPESIRKDRAKEGVYLPVKVPPGPDNPLGGYAMRLKQATYLIHGTNDSQGVGRRSSAGCIRLFPEDIESLFAQVARKEKVTIIDLPYKFGWEKHRLFLEAHVPLQKQPLFNRLTAKKLLRAANNSKAAKIQWQSVERISLRESGIPQVIGYPTTPLEHVAPQRRQKNKKNT</sequence>
<evidence type="ECO:0000256" key="9">
    <source>
        <dbReference type="PROSITE-ProRule" id="PRU01373"/>
    </source>
</evidence>
<evidence type="ECO:0000313" key="12">
    <source>
        <dbReference type="EMBL" id="OIZ95483.1"/>
    </source>
</evidence>
<dbReference type="STRING" id="1225476.A1D18_01915"/>
<dbReference type="CDD" id="cd16913">
    <property type="entry name" value="YkuD_like"/>
    <property type="match status" value="1"/>
</dbReference>
<dbReference type="EMBL" id="LUKY01000031">
    <property type="protein sequence ID" value="OIZ95483.1"/>
    <property type="molecule type" value="Genomic_DNA"/>
</dbReference>
<dbReference type="GO" id="GO:0018104">
    <property type="term" value="P:peptidoglycan-protein cross-linking"/>
    <property type="evidence" value="ECO:0007669"/>
    <property type="project" value="TreeGrafter"/>
</dbReference>
<dbReference type="OrthoDB" id="9787225at2"/>
<feature type="domain" description="L,D-TPase catalytic" evidence="11">
    <location>
        <begin position="109"/>
        <end position="244"/>
    </location>
</feature>
<dbReference type="GO" id="GO:0016757">
    <property type="term" value="F:glycosyltransferase activity"/>
    <property type="evidence" value="ECO:0007669"/>
    <property type="project" value="UniProtKB-KW"/>
</dbReference>
<dbReference type="Proteomes" id="UP000183924">
    <property type="component" value="Unassembled WGS sequence"/>
</dbReference>
<evidence type="ECO:0000256" key="2">
    <source>
        <dbReference type="ARBA" id="ARBA00005992"/>
    </source>
</evidence>
<dbReference type="Gene3D" id="2.40.440.10">
    <property type="entry name" value="L,D-transpeptidase catalytic domain-like"/>
    <property type="match status" value="1"/>
</dbReference>
<evidence type="ECO:0000256" key="4">
    <source>
        <dbReference type="ARBA" id="ARBA00022679"/>
    </source>
</evidence>
<dbReference type="GO" id="GO:0005576">
    <property type="term" value="C:extracellular region"/>
    <property type="evidence" value="ECO:0007669"/>
    <property type="project" value="TreeGrafter"/>
</dbReference>
<dbReference type="InterPro" id="IPR036779">
    <property type="entry name" value="LysM_dom_sf"/>
</dbReference>
<keyword evidence="8 9" id="KW-0961">Cell wall biogenesis/degradation</keyword>
<comment type="similarity">
    <text evidence="2">Belongs to the YkuD family.</text>
</comment>
<dbReference type="AlphaFoldDB" id="A0A1J8P8Y9"/>
<dbReference type="PROSITE" id="PS51782">
    <property type="entry name" value="LYSM"/>
    <property type="match status" value="1"/>
</dbReference>
<evidence type="ECO:0000256" key="6">
    <source>
        <dbReference type="ARBA" id="ARBA00022960"/>
    </source>
</evidence>
<dbReference type="InterPro" id="IPR018392">
    <property type="entry name" value="LysM"/>
</dbReference>
<protein>
    <submittedName>
        <fullName evidence="12">Uncharacterized protein</fullName>
    </submittedName>
</protein>
<dbReference type="UniPathway" id="UPA00219"/>
<evidence type="ECO:0000256" key="8">
    <source>
        <dbReference type="ARBA" id="ARBA00023316"/>
    </source>
</evidence>
<dbReference type="PANTHER" id="PTHR30582:SF24">
    <property type="entry name" value="L,D-TRANSPEPTIDASE ERFK_SRFK-RELATED"/>
    <property type="match status" value="1"/>
</dbReference>
<dbReference type="GO" id="GO:0071972">
    <property type="term" value="F:peptidoglycan L,D-transpeptidase activity"/>
    <property type="evidence" value="ECO:0007669"/>
    <property type="project" value="TreeGrafter"/>
</dbReference>
<evidence type="ECO:0000256" key="1">
    <source>
        <dbReference type="ARBA" id="ARBA00004752"/>
    </source>
</evidence>
<dbReference type="PANTHER" id="PTHR30582">
    <property type="entry name" value="L,D-TRANSPEPTIDASE"/>
    <property type="match status" value="1"/>
</dbReference>
<evidence type="ECO:0000259" key="10">
    <source>
        <dbReference type="PROSITE" id="PS51782"/>
    </source>
</evidence>
<dbReference type="InterPro" id="IPR005490">
    <property type="entry name" value="LD_TPept_cat_dom"/>
</dbReference>
<keyword evidence="5" id="KW-0378">Hydrolase</keyword>
<dbReference type="RefSeq" id="WP_071662142.1">
    <property type="nucleotide sequence ID" value="NZ_LUKY01000031.1"/>
</dbReference>
<dbReference type="GO" id="GO:0071555">
    <property type="term" value="P:cell wall organization"/>
    <property type="evidence" value="ECO:0007669"/>
    <property type="project" value="UniProtKB-UniRule"/>
</dbReference>
<evidence type="ECO:0000313" key="13">
    <source>
        <dbReference type="Proteomes" id="UP000183924"/>
    </source>
</evidence>
<feature type="active site" description="Proton donor/acceptor" evidence="9">
    <location>
        <position position="204"/>
    </location>
</feature>
<comment type="pathway">
    <text evidence="1 9">Cell wall biogenesis; peptidoglycan biosynthesis.</text>
</comment>
<organism evidence="12 13">
    <name type="scientific">Candidatus Rickettsiella isopodorum</name>
    <dbReference type="NCBI Taxonomy" id="1225476"/>
    <lineage>
        <taxon>Bacteria</taxon>
        <taxon>Pseudomonadati</taxon>
        <taxon>Pseudomonadota</taxon>
        <taxon>Gammaproteobacteria</taxon>
        <taxon>Legionellales</taxon>
        <taxon>Coxiellaceae</taxon>
        <taxon>Rickettsiella</taxon>
    </lineage>
</organism>
<dbReference type="Pfam" id="PF01476">
    <property type="entry name" value="LysM"/>
    <property type="match status" value="1"/>
</dbReference>
<comment type="caution">
    <text evidence="12">The sequence shown here is derived from an EMBL/GenBank/DDBJ whole genome shotgun (WGS) entry which is preliminary data.</text>
</comment>
<dbReference type="SUPFAM" id="SSF141523">
    <property type="entry name" value="L,D-transpeptidase catalytic domain-like"/>
    <property type="match status" value="1"/>
</dbReference>
<dbReference type="GO" id="GO:0008360">
    <property type="term" value="P:regulation of cell shape"/>
    <property type="evidence" value="ECO:0007669"/>
    <property type="project" value="UniProtKB-UniRule"/>
</dbReference>